<dbReference type="InterPro" id="IPR013083">
    <property type="entry name" value="Znf_RING/FYVE/PHD"/>
</dbReference>
<dbReference type="InterPro" id="IPR011011">
    <property type="entry name" value="Znf_FYVE_PHD"/>
</dbReference>
<evidence type="ECO:0000259" key="6">
    <source>
        <dbReference type="PROSITE" id="PS50016"/>
    </source>
</evidence>
<dbReference type="Gramene" id="PRQ28175">
    <property type="protein sequence ID" value="PRQ28175"/>
    <property type="gene ID" value="RchiOBHm_Chr5g0000181"/>
</dbReference>
<dbReference type="Gene3D" id="3.30.40.10">
    <property type="entry name" value="Zinc/RING finger domain, C3HC4 (zinc finger)"/>
    <property type="match status" value="1"/>
</dbReference>
<dbReference type="OMA" id="DDTDHLD"/>
<feature type="compositionally biased region" description="Basic and acidic residues" evidence="5">
    <location>
        <begin position="196"/>
        <end position="205"/>
    </location>
</feature>
<accession>A0A2P6Q1X2</accession>
<keyword evidence="1" id="KW-0479">Metal-binding</keyword>
<evidence type="ECO:0000256" key="5">
    <source>
        <dbReference type="SAM" id="MobiDB-lite"/>
    </source>
</evidence>
<organism evidence="7 8">
    <name type="scientific">Rosa chinensis</name>
    <name type="common">China rose</name>
    <dbReference type="NCBI Taxonomy" id="74649"/>
    <lineage>
        <taxon>Eukaryota</taxon>
        <taxon>Viridiplantae</taxon>
        <taxon>Streptophyta</taxon>
        <taxon>Embryophyta</taxon>
        <taxon>Tracheophyta</taxon>
        <taxon>Spermatophyta</taxon>
        <taxon>Magnoliopsida</taxon>
        <taxon>eudicotyledons</taxon>
        <taxon>Gunneridae</taxon>
        <taxon>Pentapetalae</taxon>
        <taxon>rosids</taxon>
        <taxon>fabids</taxon>
        <taxon>Rosales</taxon>
        <taxon>Rosaceae</taxon>
        <taxon>Rosoideae</taxon>
        <taxon>Rosoideae incertae sedis</taxon>
        <taxon>Rosa</taxon>
    </lineage>
</organism>
<feature type="region of interest" description="Disordered" evidence="5">
    <location>
        <begin position="181"/>
        <end position="210"/>
    </location>
</feature>
<evidence type="ECO:0000256" key="3">
    <source>
        <dbReference type="ARBA" id="ARBA00022833"/>
    </source>
</evidence>
<dbReference type="SMART" id="SM00249">
    <property type="entry name" value="PHD"/>
    <property type="match status" value="1"/>
</dbReference>
<comment type="caution">
    <text evidence="7">The sequence shown here is derived from an EMBL/GenBank/DDBJ whole genome shotgun (WGS) entry which is preliminary data.</text>
</comment>
<dbReference type="SUPFAM" id="SSF57903">
    <property type="entry name" value="FYVE/PHD zinc finger"/>
    <property type="match status" value="1"/>
</dbReference>
<evidence type="ECO:0000256" key="1">
    <source>
        <dbReference type="ARBA" id="ARBA00022723"/>
    </source>
</evidence>
<reference evidence="7 8" key="1">
    <citation type="journal article" date="2018" name="Nat. Genet.">
        <title>The Rosa genome provides new insights in the design of modern roses.</title>
        <authorList>
            <person name="Bendahmane M."/>
        </authorList>
    </citation>
    <scope>NUCLEOTIDE SEQUENCE [LARGE SCALE GENOMIC DNA]</scope>
    <source>
        <strain evidence="8">cv. Old Blush</strain>
    </source>
</reference>
<dbReference type="PANTHER" id="PTHR47863:SF4">
    <property type="entry name" value="RING_FYVE_PHD ZINC FINGER SUPERFAMILY PROTEIN"/>
    <property type="match status" value="1"/>
</dbReference>
<dbReference type="EMBL" id="PDCK01000043">
    <property type="protein sequence ID" value="PRQ28175.1"/>
    <property type="molecule type" value="Genomic_DNA"/>
</dbReference>
<dbReference type="PANTHER" id="PTHR47863">
    <property type="entry name" value="RING/FYVE/PHD ZINC FINGER SUPERFAMILY PROTEIN"/>
    <property type="match status" value="1"/>
</dbReference>
<gene>
    <name evidence="7" type="ORF">RchiOBHm_Chr5g0000181</name>
</gene>
<dbReference type="GO" id="GO:0008270">
    <property type="term" value="F:zinc ion binding"/>
    <property type="evidence" value="ECO:0007669"/>
    <property type="project" value="UniProtKB-KW"/>
</dbReference>
<evidence type="ECO:0000256" key="4">
    <source>
        <dbReference type="PROSITE-ProRule" id="PRU00146"/>
    </source>
</evidence>
<dbReference type="InterPro" id="IPR019786">
    <property type="entry name" value="Zinc_finger_PHD-type_CS"/>
</dbReference>
<name>A0A2P6Q1X2_ROSCH</name>
<dbReference type="PROSITE" id="PS50016">
    <property type="entry name" value="ZF_PHD_2"/>
    <property type="match status" value="1"/>
</dbReference>
<protein>
    <submittedName>
        <fullName evidence="7">Putative chromatin regulator PHD family</fullName>
    </submittedName>
</protein>
<evidence type="ECO:0000256" key="2">
    <source>
        <dbReference type="ARBA" id="ARBA00022771"/>
    </source>
</evidence>
<dbReference type="InterPro" id="IPR001965">
    <property type="entry name" value="Znf_PHD"/>
</dbReference>
<feature type="domain" description="PHD-type" evidence="6">
    <location>
        <begin position="426"/>
        <end position="475"/>
    </location>
</feature>
<proteinExistence type="predicted"/>
<dbReference type="InterPro" id="IPR019787">
    <property type="entry name" value="Znf_PHD-finger"/>
</dbReference>
<dbReference type="PROSITE" id="PS01359">
    <property type="entry name" value="ZF_PHD_1"/>
    <property type="match status" value="1"/>
</dbReference>
<keyword evidence="3" id="KW-0862">Zinc</keyword>
<dbReference type="Proteomes" id="UP000238479">
    <property type="component" value="Chromosome 5"/>
</dbReference>
<sequence>MGKMSAFESAIAWGLALEALASSKQVALSILHDLIAQIPPNLPDDLRNSVNERVALRCLEELFGAHDAPPVRRRSKLSFELSESCQQVLRRIVNETAESDVRMGGGGKWKWDIEPFIEHKRASMPTCALNMLKDSVVDCSHPYAELFGRKSGLAYVRVAGSDGILGLNGGCSNAPNIGVEEARNDESALPSKRGKNASETEKVADENYDGSGVNAKKMKMDDSYVLQSAQDNSVPLAGREMLEGSLERDIPVSQREKCVLSEFRMDMRVETWALEDGRGDYTASKTSGDAIHKSFVENPCADKFKDGSGFSPERTISGIAPPHETQHKVSAKDSSCNIDHEFHIEVPHPVSVDGSKQKSIADKGKGVSEHCPKLTTSPVAPPDVSQKKTIADGVKDLSHWDFIAMEKRDFLSSKCALTRYYYSKEKDHCLMCNEGGQLLICSTSDCPLAYHESCMGSKFISYKTGDFYCPFCAYDLDLTEYLEAEKEASRLKKDLWAFLCLLGSSS</sequence>
<keyword evidence="8" id="KW-1185">Reference proteome</keyword>
<evidence type="ECO:0000313" key="8">
    <source>
        <dbReference type="Proteomes" id="UP000238479"/>
    </source>
</evidence>
<evidence type="ECO:0000313" key="7">
    <source>
        <dbReference type="EMBL" id="PRQ28175.1"/>
    </source>
</evidence>
<dbReference type="AlphaFoldDB" id="A0A2P6Q1X2"/>
<keyword evidence="2 4" id="KW-0863">Zinc-finger</keyword>